<keyword evidence="1" id="KW-0812">Transmembrane</keyword>
<keyword evidence="1" id="KW-0472">Membrane</keyword>
<organism evidence="2 3">
    <name type="scientific">Rhizopus microsporus ATCC 52813</name>
    <dbReference type="NCBI Taxonomy" id="1340429"/>
    <lineage>
        <taxon>Eukaryota</taxon>
        <taxon>Fungi</taxon>
        <taxon>Fungi incertae sedis</taxon>
        <taxon>Mucoromycota</taxon>
        <taxon>Mucoromycotina</taxon>
        <taxon>Mucoromycetes</taxon>
        <taxon>Mucorales</taxon>
        <taxon>Mucorineae</taxon>
        <taxon>Rhizopodaceae</taxon>
        <taxon>Rhizopus</taxon>
    </lineage>
</organism>
<evidence type="ECO:0000313" key="3">
    <source>
        <dbReference type="Proteomes" id="UP000242254"/>
    </source>
</evidence>
<feature type="transmembrane region" description="Helical" evidence="1">
    <location>
        <begin position="20"/>
        <end position="48"/>
    </location>
</feature>
<dbReference type="Proteomes" id="UP000242254">
    <property type="component" value="Unassembled WGS sequence"/>
</dbReference>
<sequence length="57" mass="6506">MPIRLLKKSKKFSLRVPTQVFTSTLSVLSLPLLRFFVPLAFFCTAFSLQSMSSVTFF</sequence>
<reference evidence="2 3" key="1">
    <citation type="journal article" date="2016" name="Proc. Natl. Acad. Sci. U.S.A.">
        <title>Lipid metabolic changes in an early divergent fungus govern the establishment of a mutualistic symbiosis with endobacteria.</title>
        <authorList>
            <person name="Lastovetsky O.A."/>
            <person name="Gaspar M.L."/>
            <person name="Mondo S.J."/>
            <person name="LaButti K.M."/>
            <person name="Sandor L."/>
            <person name="Grigoriev I.V."/>
            <person name="Henry S.A."/>
            <person name="Pawlowska T.E."/>
        </authorList>
    </citation>
    <scope>NUCLEOTIDE SEQUENCE [LARGE SCALE GENOMIC DNA]</scope>
    <source>
        <strain evidence="2 3">ATCC 52813</strain>
    </source>
</reference>
<dbReference type="RefSeq" id="XP_023469391.1">
    <property type="nucleotide sequence ID" value="XM_023612372.1"/>
</dbReference>
<keyword evidence="1" id="KW-1133">Transmembrane helix</keyword>
<name>A0A2G4T3T1_RHIZD</name>
<evidence type="ECO:0000313" key="2">
    <source>
        <dbReference type="EMBL" id="PHZ15683.1"/>
    </source>
</evidence>
<keyword evidence="3" id="KW-1185">Reference proteome</keyword>
<proteinExistence type="predicted"/>
<evidence type="ECO:0000256" key="1">
    <source>
        <dbReference type="SAM" id="Phobius"/>
    </source>
</evidence>
<accession>A0A2G4T3T1</accession>
<gene>
    <name evidence="2" type="ORF">RHIMIDRAFT_273234</name>
</gene>
<protein>
    <submittedName>
        <fullName evidence="2">Uncharacterized protein</fullName>
    </submittedName>
</protein>
<dbReference type="GeneID" id="35443361"/>
<dbReference type="AlphaFoldDB" id="A0A2G4T3T1"/>
<dbReference type="EMBL" id="KZ303844">
    <property type="protein sequence ID" value="PHZ15683.1"/>
    <property type="molecule type" value="Genomic_DNA"/>
</dbReference>